<keyword evidence="1" id="KW-0472">Membrane</keyword>
<dbReference type="RefSeq" id="WP_148860316.1">
    <property type="nucleotide sequence ID" value="NZ_PHNJ01000019.1"/>
</dbReference>
<accession>A0A8J8Q0T3</accession>
<dbReference type="OrthoDB" id="168759at2157"/>
<dbReference type="AlphaFoldDB" id="A0A8J8Q0T3"/>
<evidence type="ECO:0000313" key="3">
    <source>
        <dbReference type="Proteomes" id="UP000766904"/>
    </source>
</evidence>
<comment type="caution">
    <text evidence="2">The sequence shown here is derived from an EMBL/GenBank/DDBJ whole genome shotgun (WGS) entry which is preliminary data.</text>
</comment>
<keyword evidence="3" id="KW-1185">Reference proteome</keyword>
<feature type="transmembrane region" description="Helical" evidence="1">
    <location>
        <begin position="20"/>
        <end position="39"/>
    </location>
</feature>
<reference evidence="2" key="1">
    <citation type="submission" date="2017-11" db="EMBL/GenBank/DDBJ databases">
        <authorList>
            <person name="Kajale S.C."/>
            <person name="Sharma A."/>
        </authorList>
    </citation>
    <scope>NUCLEOTIDE SEQUENCE</scope>
    <source>
        <strain evidence="2">LS1_42</strain>
    </source>
</reference>
<proteinExistence type="predicted"/>
<keyword evidence="1" id="KW-1133">Transmembrane helix</keyword>
<dbReference type="EMBL" id="PHNJ01000019">
    <property type="protein sequence ID" value="TYL36318.1"/>
    <property type="molecule type" value="Genomic_DNA"/>
</dbReference>
<feature type="transmembrane region" description="Helical" evidence="1">
    <location>
        <begin position="45"/>
        <end position="67"/>
    </location>
</feature>
<sequence length="69" mass="7715">MKPDDSGDTGISVRTEWFRFGIYLAFLYAAFTLVIVYLLRVDRLLGLLVAVVGSVTLGLAITVYVLYIR</sequence>
<evidence type="ECO:0000313" key="2">
    <source>
        <dbReference type="EMBL" id="TYL36318.1"/>
    </source>
</evidence>
<keyword evidence="1" id="KW-0812">Transmembrane</keyword>
<organism evidence="2 3">
    <name type="scientific">Natronococcus pandeyae</name>
    <dbReference type="NCBI Taxonomy" id="2055836"/>
    <lineage>
        <taxon>Archaea</taxon>
        <taxon>Methanobacteriati</taxon>
        <taxon>Methanobacteriota</taxon>
        <taxon>Stenosarchaea group</taxon>
        <taxon>Halobacteria</taxon>
        <taxon>Halobacteriales</taxon>
        <taxon>Natrialbaceae</taxon>
        <taxon>Natronococcus</taxon>
    </lineage>
</organism>
<evidence type="ECO:0000256" key="1">
    <source>
        <dbReference type="SAM" id="Phobius"/>
    </source>
</evidence>
<protein>
    <submittedName>
        <fullName evidence="2">Uncharacterized protein</fullName>
    </submittedName>
</protein>
<gene>
    <name evidence="2" type="ORF">CV102_22935</name>
</gene>
<name>A0A8J8Q0T3_9EURY</name>
<dbReference type="Proteomes" id="UP000766904">
    <property type="component" value="Unassembled WGS sequence"/>
</dbReference>